<name>A0A241XS49_PSEAI</name>
<evidence type="ECO:0000313" key="1">
    <source>
        <dbReference type="EMBL" id="OTI63244.1"/>
    </source>
</evidence>
<dbReference type="RefSeq" id="WP_065327746.1">
    <property type="nucleotide sequence ID" value="NZ_NFFZ01000004.1"/>
</dbReference>
<gene>
    <name evidence="1" type="ORF">CAZ10_10465</name>
</gene>
<accession>A0A241XS49</accession>
<dbReference type="EMBL" id="NFFZ01000004">
    <property type="protein sequence ID" value="OTI63244.1"/>
    <property type="molecule type" value="Genomic_DNA"/>
</dbReference>
<dbReference type="Proteomes" id="UP000194857">
    <property type="component" value="Unassembled WGS sequence"/>
</dbReference>
<organism evidence="1 2">
    <name type="scientific">Pseudomonas aeruginosa</name>
    <dbReference type="NCBI Taxonomy" id="287"/>
    <lineage>
        <taxon>Bacteria</taxon>
        <taxon>Pseudomonadati</taxon>
        <taxon>Pseudomonadota</taxon>
        <taxon>Gammaproteobacteria</taxon>
        <taxon>Pseudomonadales</taxon>
        <taxon>Pseudomonadaceae</taxon>
        <taxon>Pseudomonas</taxon>
    </lineage>
</organism>
<comment type="caution">
    <text evidence="1">The sequence shown here is derived from an EMBL/GenBank/DDBJ whole genome shotgun (WGS) entry which is preliminary data.</text>
</comment>
<evidence type="ECO:0000313" key="2">
    <source>
        <dbReference type="Proteomes" id="UP000194857"/>
    </source>
</evidence>
<sequence>MQTQFMGLRPEGWREELAAKKARHRRKQRIRLALGVLALVAVIAAISMSDVFAAGESAVTEPVIVEVTTLLSLFAEAAATGLPGSSVPLAMRDRSGCEWLVSASLNPFTQRFVGRAEAKQCGAIKQPVSGYLVGMDDLTGLQAECHDQWRNEIGSTMCLAAGLPNGTPGRIVVQAN</sequence>
<proteinExistence type="predicted"/>
<protein>
    <submittedName>
        <fullName evidence="1">Uncharacterized protein</fullName>
    </submittedName>
</protein>
<dbReference type="AlphaFoldDB" id="A0A241XS49"/>
<reference evidence="1 2" key="1">
    <citation type="submission" date="2017-05" db="EMBL/GenBank/DDBJ databases">
        <authorList>
            <person name="Song R."/>
            <person name="Chenine A.L."/>
            <person name="Ruprecht R.M."/>
        </authorList>
    </citation>
    <scope>NUCLEOTIDE SEQUENCE [LARGE SCALE GENOMIC DNA]</scope>
    <source>
        <strain evidence="1 2">S567_C10_BS</strain>
    </source>
</reference>